<dbReference type="EC" id="4.2.1.40" evidence="3"/>
<evidence type="ECO:0000256" key="3">
    <source>
        <dbReference type="ARBA" id="ARBA00011973"/>
    </source>
</evidence>
<reference evidence="5 6" key="1">
    <citation type="journal article" date="2017" name="Antonie Van Leeuwenhoek">
        <title>Phylogenomic resolution of the bacterial genus Pantoea and its relationship with Erwinia and Tatumella.</title>
        <authorList>
            <person name="Palmer M."/>
            <person name="Steenkamp E.T."/>
            <person name="Coetzee M.P."/>
            <person name="Chan W.Y."/>
            <person name="van Zyl E."/>
            <person name="De Maayer P."/>
            <person name="Coutinho T.A."/>
            <person name="Blom J."/>
            <person name="Smits T.H."/>
            <person name="Duffy B."/>
            <person name="Venter S.N."/>
        </authorList>
    </citation>
    <scope>NUCLEOTIDE SEQUENCE [LARGE SCALE GENOMIC DNA]</scope>
    <source>
        <strain evidence="5 6">LMG 26275</strain>
    </source>
</reference>
<dbReference type="InterPro" id="IPR029017">
    <property type="entry name" value="Enolase-like_N"/>
</dbReference>
<protein>
    <recommendedName>
        <fullName evidence="3">glucarate dehydratase</fullName>
        <ecNumber evidence="3">4.2.1.40</ecNumber>
    </recommendedName>
</protein>
<evidence type="ECO:0000259" key="4">
    <source>
        <dbReference type="SMART" id="SM00922"/>
    </source>
</evidence>
<dbReference type="AlphaFoldDB" id="A0A1X1CWX9"/>
<accession>A0A1X1CWX9</accession>
<evidence type="ECO:0000313" key="5">
    <source>
        <dbReference type="EMBL" id="ORM68867.1"/>
    </source>
</evidence>
<dbReference type="Pfam" id="PF02746">
    <property type="entry name" value="MR_MLE_N"/>
    <property type="match status" value="1"/>
</dbReference>
<dbReference type="SUPFAM" id="SSF54826">
    <property type="entry name" value="Enolase N-terminal domain-like"/>
    <property type="match status" value="1"/>
</dbReference>
<dbReference type="PANTHER" id="PTHR48080">
    <property type="entry name" value="D-GALACTONATE DEHYDRATASE-RELATED"/>
    <property type="match status" value="1"/>
</dbReference>
<dbReference type="OrthoDB" id="6421240at2"/>
<dbReference type="GO" id="GO:0008872">
    <property type="term" value="F:glucarate dehydratase activity"/>
    <property type="evidence" value="ECO:0007669"/>
    <property type="project" value="UniProtKB-EC"/>
</dbReference>
<dbReference type="InterPro" id="IPR036849">
    <property type="entry name" value="Enolase-like_C_sf"/>
</dbReference>
<sequence length="451" mass="50049">MSDTPVINTMRVVPVAGYDSMLLNIGGAHNCYFTRILVFLTDSSGNVGVGETPCHASTLQLLEGFRPLIVGSSLMRANATLSQLFASDARSQQTSHTNDIHIPQMNPEKFYNAAAAIEAALLDLQGKFLNLPVADLLASGKQRDRIPVLGYLFYIADRKRTNMHYRTGEDEPEGWLRRRHQPAMDSAAVVELAEAAVDKYGFRDFKLKGGVQHGEVEVETVEALLSRFPQARVTVDPNASWSLEDAIRFGKQLAGKVPYLEDPCGAEQGYSGRETLAEFRRATGVSVATNMIANDWRQLHHALQLNAIDIPLADPHFWTLRNANVVAQLCNEWGLTTGCHSNNHFDVSLAMVAHLGAAAPGDRQTAFDTHWIWQDGQQLSHQPPQIRDGYLELPSGPGLGIEMDMQRVEQAHALYNALPDKNRNDALGMQFLIDNWRYDAKRPALVRGERK</sequence>
<gene>
    <name evidence="5" type="primary">gudD</name>
    <name evidence="5" type="ORF">HA51_12835</name>
</gene>
<dbReference type="Gene3D" id="3.20.20.120">
    <property type="entry name" value="Enolase-like C-terminal domain"/>
    <property type="match status" value="1"/>
</dbReference>
<dbReference type="InterPro" id="IPR029065">
    <property type="entry name" value="Enolase_C-like"/>
</dbReference>
<dbReference type="Gene3D" id="3.30.390.10">
    <property type="entry name" value="Enolase-like, N-terminal domain"/>
    <property type="match status" value="1"/>
</dbReference>
<name>A0A1X1CWX9_9GAMM</name>
<dbReference type="InterPro" id="IPR013342">
    <property type="entry name" value="Mandelate_racemase_C"/>
</dbReference>
<proteinExistence type="predicted"/>
<dbReference type="SMART" id="SM00922">
    <property type="entry name" value="MR_MLE"/>
    <property type="match status" value="1"/>
</dbReference>
<feature type="domain" description="Mandelate racemase/muconate lactonizing enzyme C-terminal" evidence="4">
    <location>
        <begin position="186"/>
        <end position="286"/>
    </location>
</feature>
<dbReference type="EMBL" id="MLFR01000012">
    <property type="protein sequence ID" value="ORM68867.1"/>
    <property type="molecule type" value="Genomic_DNA"/>
</dbReference>
<dbReference type="Proteomes" id="UP000193558">
    <property type="component" value="Unassembled WGS sequence"/>
</dbReference>
<evidence type="ECO:0000256" key="2">
    <source>
        <dbReference type="ARBA" id="ARBA00005183"/>
    </source>
</evidence>
<dbReference type="InterPro" id="IPR013341">
    <property type="entry name" value="Mandelate_racemase_N_dom"/>
</dbReference>
<comment type="pathway">
    <text evidence="2">Carbohydrate acid metabolism; D-glucarate degradation; 2,5-dioxopentanoate from D-glucarate: step 1/2.</text>
</comment>
<dbReference type="Pfam" id="PF13378">
    <property type="entry name" value="MR_MLE_C"/>
    <property type="match status" value="1"/>
</dbReference>
<evidence type="ECO:0000313" key="6">
    <source>
        <dbReference type="Proteomes" id="UP000193558"/>
    </source>
</evidence>
<comment type="catalytic activity">
    <reaction evidence="1">
        <text>D-glucarate = 5-dehydro-4-deoxy-D-glucarate + H2O</text>
        <dbReference type="Rhea" id="RHEA:14573"/>
        <dbReference type="ChEBI" id="CHEBI:15377"/>
        <dbReference type="ChEBI" id="CHEBI:30612"/>
        <dbReference type="ChEBI" id="CHEBI:42819"/>
        <dbReference type="EC" id="4.2.1.40"/>
    </reaction>
</comment>
<dbReference type="InterPro" id="IPR034593">
    <property type="entry name" value="DgoD-like"/>
</dbReference>
<dbReference type="eggNOG" id="COG4948">
    <property type="taxonomic scope" value="Bacteria"/>
</dbReference>
<dbReference type="RefSeq" id="WP_084934911.1">
    <property type="nucleotide sequence ID" value="NZ_MLFR01000012.1"/>
</dbReference>
<evidence type="ECO:0000256" key="1">
    <source>
        <dbReference type="ARBA" id="ARBA00001426"/>
    </source>
</evidence>
<dbReference type="SFLD" id="SFLDS00001">
    <property type="entry name" value="Enolase"/>
    <property type="match status" value="1"/>
</dbReference>
<comment type="caution">
    <text evidence="5">The sequence shown here is derived from an EMBL/GenBank/DDBJ whole genome shotgun (WGS) entry which is preliminary data.</text>
</comment>
<dbReference type="SUPFAM" id="SSF51604">
    <property type="entry name" value="Enolase C-terminal domain-like"/>
    <property type="match status" value="1"/>
</dbReference>
<organism evidence="5 6">
    <name type="scientific">Pantoea rwandensis</name>
    <dbReference type="NCBI Taxonomy" id="1076550"/>
    <lineage>
        <taxon>Bacteria</taxon>
        <taxon>Pseudomonadati</taxon>
        <taxon>Pseudomonadota</taxon>
        <taxon>Gammaproteobacteria</taxon>
        <taxon>Enterobacterales</taxon>
        <taxon>Erwiniaceae</taxon>
        <taxon>Pantoea</taxon>
    </lineage>
</organism>
<dbReference type="SFLD" id="SFLDG00055">
    <property type="entry name" value="glucarate_dehydratase"/>
    <property type="match status" value="1"/>
</dbReference>
<dbReference type="PANTHER" id="PTHR48080:SF4">
    <property type="entry name" value="GLUCARATE DEHYDRATASE"/>
    <property type="match status" value="1"/>
</dbReference>
<dbReference type="STRING" id="1076550.LH22_12950"/>